<name>A0A3S2UAC7_9BACI</name>
<dbReference type="RefSeq" id="WP_127738039.1">
    <property type="nucleotide sequence ID" value="NZ_CP196002.1"/>
</dbReference>
<evidence type="ECO:0008006" key="3">
    <source>
        <dbReference type="Google" id="ProtNLM"/>
    </source>
</evidence>
<evidence type="ECO:0000313" key="2">
    <source>
        <dbReference type="Proteomes" id="UP000288024"/>
    </source>
</evidence>
<sequence length="93" mass="10758">MQQQSINNMNQSQGIMMQPPVMVTVKDSLYLTDMLSWNLLAIKKAHFFAQNIQDANIKRQAEKCAQMHQKHYEKILAHLNDTNQTQTSGLQQQ</sequence>
<dbReference type="AlphaFoldDB" id="A0A3S2UAC7"/>
<reference evidence="1 2" key="1">
    <citation type="submission" date="2019-01" db="EMBL/GenBank/DDBJ databases">
        <title>Bacillus sp. M5HDSG1-1, whole genome shotgun sequence.</title>
        <authorList>
            <person name="Tuo L."/>
        </authorList>
    </citation>
    <scope>NUCLEOTIDE SEQUENCE [LARGE SCALE GENOMIC DNA]</scope>
    <source>
        <strain evidence="1 2">M5HDSG1-1</strain>
    </source>
</reference>
<dbReference type="Proteomes" id="UP000288024">
    <property type="component" value="Unassembled WGS sequence"/>
</dbReference>
<evidence type="ECO:0000313" key="1">
    <source>
        <dbReference type="EMBL" id="RVT63562.1"/>
    </source>
</evidence>
<protein>
    <recommendedName>
        <fullName evidence="3">Spore coat protein</fullName>
    </recommendedName>
</protein>
<accession>A0A3S2UAC7</accession>
<comment type="caution">
    <text evidence="1">The sequence shown here is derived from an EMBL/GenBank/DDBJ whole genome shotgun (WGS) entry which is preliminary data.</text>
</comment>
<gene>
    <name evidence="1" type="ORF">EM808_09835</name>
</gene>
<proteinExistence type="predicted"/>
<organism evidence="1 2">
    <name type="scientific">Niallia taxi</name>
    <dbReference type="NCBI Taxonomy" id="2499688"/>
    <lineage>
        <taxon>Bacteria</taxon>
        <taxon>Bacillati</taxon>
        <taxon>Bacillota</taxon>
        <taxon>Bacilli</taxon>
        <taxon>Bacillales</taxon>
        <taxon>Bacillaceae</taxon>
        <taxon>Niallia</taxon>
    </lineage>
</organism>
<keyword evidence="2" id="KW-1185">Reference proteome</keyword>
<dbReference type="EMBL" id="RZTZ01000003">
    <property type="protein sequence ID" value="RVT63562.1"/>
    <property type="molecule type" value="Genomic_DNA"/>
</dbReference>